<proteinExistence type="predicted"/>
<keyword evidence="4" id="KW-1185">Reference proteome</keyword>
<protein>
    <recommendedName>
        <fullName evidence="2">R3H domain-containing protein</fullName>
    </recommendedName>
</protein>
<evidence type="ECO:0000313" key="3">
    <source>
        <dbReference type="EMBL" id="VVC97432.1"/>
    </source>
</evidence>
<dbReference type="GO" id="GO:0003676">
    <property type="term" value="F:nucleic acid binding"/>
    <property type="evidence" value="ECO:0007669"/>
    <property type="project" value="UniProtKB-UniRule"/>
</dbReference>
<dbReference type="AlphaFoldDB" id="A0A5E4QIN5"/>
<dbReference type="InterPro" id="IPR001374">
    <property type="entry name" value="R3H_dom"/>
</dbReference>
<name>A0A5E4QIN5_9NEOP</name>
<feature type="domain" description="R3H" evidence="2">
    <location>
        <begin position="134"/>
        <end position="195"/>
    </location>
</feature>
<dbReference type="PANTHER" id="PTHR15672">
    <property type="entry name" value="CAMP-REGULATED PHOSPHOPROTEIN 21 RELATED R3H DOMAIN CONTAINING PROTEIN"/>
    <property type="match status" value="1"/>
</dbReference>
<dbReference type="Pfam" id="PF01424">
    <property type="entry name" value="R3H"/>
    <property type="match status" value="1"/>
</dbReference>
<dbReference type="CDD" id="cd02642">
    <property type="entry name" value="R3H_encore_like"/>
    <property type="match status" value="1"/>
</dbReference>
<evidence type="ECO:0000259" key="2">
    <source>
        <dbReference type="PROSITE" id="PS51061"/>
    </source>
</evidence>
<feature type="non-terminal residue" evidence="3">
    <location>
        <position position="195"/>
    </location>
</feature>
<keyword evidence="1" id="KW-0597">Phosphoprotein</keyword>
<dbReference type="SUPFAM" id="SSF82708">
    <property type="entry name" value="R3H domain"/>
    <property type="match status" value="1"/>
</dbReference>
<dbReference type="Proteomes" id="UP000324832">
    <property type="component" value="Unassembled WGS sequence"/>
</dbReference>
<dbReference type="InterPro" id="IPR051937">
    <property type="entry name" value="R3H_domain_containing"/>
</dbReference>
<dbReference type="Gene3D" id="3.30.1370.50">
    <property type="entry name" value="R3H-like domain"/>
    <property type="match status" value="1"/>
</dbReference>
<reference evidence="3 4" key="1">
    <citation type="submission" date="2017-07" db="EMBL/GenBank/DDBJ databases">
        <authorList>
            <person name="Talla V."/>
            <person name="Backstrom N."/>
        </authorList>
    </citation>
    <scope>NUCLEOTIDE SEQUENCE [LARGE SCALE GENOMIC DNA]</scope>
</reference>
<organism evidence="3 4">
    <name type="scientific">Leptidea sinapis</name>
    <dbReference type="NCBI Taxonomy" id="189913"/>
    <lineage>
        <taxon>Eukaryota</taxon>
        <taxon>Metazoa</taxon>
        <taxon>Ecdysozoa</taxon>
        <taxon>Arthropoda</taxon>
        <taxon>Hexapoda</taxon>
        <taxon>Insecta</taxon>
        <taxon>Pterygota</taxon>
        <taxon>Neoptera</taxon>
        <taxon>Endopterygota</taxon>
        <taxon>Lepidoptera</taxon>
        <taxon>Glossata</taxon>
        <taxon>Ditrysia</taxon>
        <taxon>Papilionoidea</taxon>
        <taxon>Pieridae</taxon>
        <taxon>Dismorphiinae</taxon>
        <taxon>Leptidea</taxon>
    </lineage>
</organism>
<gene>
    <name evidence="3" type="ORF">LSINAPIS_LOCUS8708</name>
</gene>
<dbReference type="SMART" id="SM00393">
    <property type="entry name" value="R3H"/>
    <property type="match status" value="1"/>
</dbReference>
<evidence type="ECO:0000256" key="1">
    <source>
        <dbReference type="ARBA" id="ARBA00022553"/>
    </source>
</evidence>
<dbReference type="InterPro" id="IPR036867">
    <property type="entry name" value="R3H_dom_sf"/>
</dbReference>
<evidence type="ECO:0000313" key="4">
    <source>
        <dbReference type="Proteomes" id="UP000324832"/>
    </source>
</evidence>
<dbReference type="PANTHER" id="PTHR15672:SF8">
    <property type="entry name" value="PROTEIN ENCORE"/>
    <property type="match status" value="1"/>
</dbReference>
<sequence>MEKAEVEKCSSGEEAHLSRNRITSGGWENDSYTDQRLRTKRWLGQRPHSDSSRDLLSYNPRVTCVCGQCACPNCRGKRRHICAVKQDSGIEQTAKLLTRRQMISLFTVDDKTELSDTDLVNFIKDTLNKNPKDRITLLKIEKELHSLVNDSGRCIVRFPVMTSYGRMLVHRCAGLFQLAHHIDHSNKTCVVVSKN</sequence>
<dbReference type="PROSITE" id="PS51061">
    <property type="entry name" value="R3H"/>
    <property type="match status" value="1"/>
</dbReference>
<accession>A0A5E4QIN5</accession>
<dbReference type="EMBL" id="FZQP02003179">
    <property type="protein sequence ID" value="VVC97432.1"/>
    <property type="molecule type" value="Genomic_DNA"/>
</dbReference>